<proteinExistence type="inferred from homology"/>
<evidence type="ECO:0000256" key="2">
    <source>
        <dbReference type="ARBA" id="ARBA00022801"/>
    </source>
</evidence>
<dbReference type="NCBIfam" id="NF041652">
    <property type="entry name" value="Nud_hyd_Dein"/>
    <property type="match status" value="1"/>
</dbReference>
<dbReference type="Gene3D" id="3.90.79.10">
    <property type="entry name" value="Nucleoside Triphosphate Pyrophosphohydrolase"/>
    <property type="match status" value="1"/>
</dbReference>
<dbReference type="InterPro" id="IPR015797">
    <property type="entry name" value="NUDIX_hydrolase-like_dom_sf"/>
</dbReference>
<dbReference type="GO" id="GO:0016787">
    <property type="term" value="F:hydrolase activity"/>
    <property type="evidence" value="ECO:0007669"/>
    <property type="project" value="UniProtKB-KW"/>
</dbReference>
<dbReference type="InterPro" id="IPR048157">
    <property type="entry name" value="Nud_hyd_Dein"/>
</dbReference>
<sequence>MQWDERWDVPIAARGSGVVVLNAQREVLLVREGKAGMEDLWHIPSGTVEPGENPQDAAVREAYEETGLRVRLLRFLNAHIGRLPDGAFVVRMAWLAEATDETPPAPVFTQEVREARYLSRAEFEALYTAGKIRMYHTRLFIDAAYSETD</sequence>
<keyword evidence="6" id="KW-1185">Reference proteome</keyword>
<comment type="cofactor">
    <cofactor evidence="1">
        <name>Mg(2+)</name>
        <dbReference type="ChEBI" id="CHEBI:18420"/>
    </cofactor>
</comment>
<name>A0A918F724_9DEIO</name>
<comment type="caution">
    <text evidence="5">The sequence shown here is derived from an EMBL/GenBank/DDBJ whole genome shotgun (WGS) entry which is preliminary data.</text>
</comment>
<reference evidence="5" key="1">
    <citation type="journal article" date="2014" name="Int. J. Syst. Evol. Microbiol.">
        <title>Complete genome sequence of Corynebacterium casei LMG S-19264T (=DSM 44701T), isolated from a smear-ripened cheese.</title>
        <authorList>
            <consortium name="US DOE Joint Genome Institute (JGI-PGF)"/>
            <person name="Walter F."/>
            <person name="Albersmeier A."/>
            <person name="Kalinowski J."/>
            <person name="Ruckert C."/>
        </authorList>
    </citation>
    <scope>NUCLEOTIDE SEQUENCE</scope>
    <source>
        <strain evidence="5">JCM 31311</strain>
    </source>
</reference>
<dbReference type="PANTHER" id="PTHR43046:SF14">
    <property type="entry name" value="MUTT_NUDIX FAMILY PROTEIN"/>
    <property type="match status" value="1"/>
</dbReference>
<dbReference type="SUPFAM" id="SSF55811">
    <property type="entry name" value="Nudix"/>
    <property type="match status" value="1"/>
</dbReference>
<dbReference type="PROSITE" id="PS00893">
    <property type="entry name" value="NUDIX_BOX"/>
    <property type="match status" value="1"/>
</dbReference>
<dbReference type="InterPro" id="IPR020476">
    <property type="entry name" value="Nudix_hydrolase"/>
</dbReference>
<evidence type="ECO:0000313" key="5">
    <source>
        <dbReference type="EMBL" id="GGR14820.1"/>
    </source>
</evidence>
<protein>
    <submittedName>
        <fullName evidence="5">DNA mismatch repair protein MutT</fullName>
    </submittedName>
</protein>
<dbReference type="Pfam" id="PF00293">
    <property type="entry name" value="NUDIX"/>
    <property type="match status" value="1"/>
</dbReference>
<evidence type="ECO:0000313" key="6">
    <source>
        <dbReference type="Proteomes" id="UP000603865"/>
    </source>
</evidence>
<dbReference type="InterPro" id="IPR020084">
    <property type="entry name" value="NUDIX_hydrolase_CS"/>
</dbReference>
<dbReference type="Proteomes" id="UP000603865">
    <property type="component" value="Unassembled WGS sequence"/>
</dbReference>
<dbReference type="EMBL" id="BMQL01000017">
    <property type="protein sequence ID" value="GGR14820.1"/>
    <property type="molecule type" value="Genomic_DNA"/>
</dbReference>
<dbReference type="PRINTS" id="PR00502">
    <property type="entry name" value="NUDIXFAMILY"/>
</dbReference>
<feature type="domain" description="Nudix hydrolase" evidence="4">
    <location>
        <begin position="11"/>
        <end position="140"/>
    </location>
</feature>
<evidence type="ECO:0000256" key="3">
    <source>
        <dbReference type="RuleBase" id="RU003476"/>
    </source>
</evidence>
<organism evidence="5 6">
    <name type="scientific">Deinococcus ruber</name>
    <dbReference type="NCBI Taxonomy" id="1848197"/>
    <lineage>
        <taxon>Bacteria</taxon>
        <taxon>Thermotogati</taxon>
        <taxon>Deinococcota</taxon>
        <taxon>Deinococci</taxon>
        <taxon>Deinococcales</taxon>
        <taxon>Deinococcaceae</taxon>
        <taxon>Deinococcus</taxon>
    </lineage>
</organism>
<reference evidence="5" key="2">
    <citation type="submission" date="2020-09" db="EMBL/GenBank/DDBJ databases">
        <authorList>
            <person name="Sun Q."/>
            <person name="Ohkuma M."/>
        </authorList>
    </citation>
    <scope>NUCLEOTIDE SEQUENCE</scope>
    <source>
        <strain evidence="5">JCM 31311</strain>
    </source>
</reference>
<evidence type="ECO:0000256" key="1">
    <source>
        <dbReference type="ARBA" id="ARBA00001946"/>
    </source>
</evidence>
<evidence type="ECO:0000259" key="4">
    <source>
        <dbReference type="PROSITE" id="PS51462"/>
    </source>
</evidence>
<comment type="similarity">
    <text evidence="3">Belongs to the Nudix hydrolase family.</text>
</comment>
<accession>A0A918F724</accession>
<dbReference type="PROSITE" id="PS51462">
    <property type="entry name" value="NUDIX"/>
    <property type="match status" value="1"/>
</dbReference>
<gene>
    <name evidence="5" type="ORF">GCM10008957_29590</name>
</gene>
<dbReference type="RefSeq" id="WP_189091292.1">
    <property type="nucleotide sequence ID" value="NZ_BMQL01000017.1"/>
</dbReference>
<keyword evidence="2 3" id="KW-0378">Hydrolase</keyword>
<dbReference type="PANTHER" id="PTHR43046">
    <property type="entry name" value="GDP-MANNOSE MANNOSYL HYDROLASE"/>
    <property type="match status" value="1"/>
</dbReference>
<dbReference type="InterPro" id="IPR000086">
    <property type="entry name" value="NUDIX_hydrolase_dom"/>
</dbReference>
<dbReference type="AlphaFoldDB" id="A0A918F724"/>